<feature type="region of interest" description="Disordered" evidence="3">
    <location>
        <begin position="71"/>
        <end position="95"/>
    </location>
</feature>
<dbReference type="InterPro" id="IPR036591">
    <property type="entry name" value="YggU-like_sf"/>
</dbReference>
<evidence type="ECO:0000256" key="2">
    <source>
        <dbReference type="HAMAP-Rule" id="MF_00634"/>
    </source>
</evidence>
<dbReference type="KEGG" id="tig:THII_0125"/>
<evidence type="ECO:0000313" key="4">
    <source>
        <dbReference type="EMBL" id="BAP54422.1"/>
    </source>
</evidence>
<name>A0A090AGR8_9GAMM</name>
<dbReference type="GO" id="GO:0005737">
    <property type="term" value="C:cytoplasm"/>
    <property type="evidence" value="ECO:0007669"/>
    <property type="project" value="TreeGrafter"/>
</dbReference>
<dbReference type="Proteomes" id="UP000031623">
    <property type="component" value="Chromosome"/>
</dbReference>
<proteinExistence type="inferred from homology"/>
<dbReference type="Gene3D" id="3.30.1200.10">
    <property type="entry name" value="YggU-like"/>
    <property type="match status" value="1"/>
</dbReference>
<dbReference type="OrthoDB" id="9800587at2"/>
<protein>
    <recommendedName>
        <fullName evidence="2">UPF0235 protein THII_0125</fullName>
    </recommendedName>
</protein>
<comment type="similarity">
    <text evidence="1 2">Belongs to the UPF0235 family.</text>
</comment>
<dbReference type="HOGENOM" id="CLU_130694_5_0_6"/>
<gene>
    <name evidence="4" type="ORF">THII_0125</name>
</gene>
<evidence type="ECO:0000313" key="5">
    <source>
        <dbReference type="Proteomes" id="UP000031623"/>
    </source>
</evidence>
<keyword evidence="5" id="KW-1185">Reference proteome</keyword>
<organism evidence="4 5">
    <name type="scientific">Thioploca ingrica</name>
    <dbReference type="NCBI Taxonomy" id="40754"/>
    <lineage>
        <taxon>Bacteria</taxon>
        <taxon>Pseudomonadati</taxon>
        <taxon>Pseudomonadota</taxon>
        <taxon>Gammaproteobacteria</taxon>
        <taxon>Thiotrichales</taxon>
        <taxon>Thiotrichaceae</taxon>
        <taxon>Thioploca</taxon>
    </lineage>
</organism>
<dbReference type="EMBL" id="AP014633">
    <property type="protein sequence ID" value="BAP54422.1"/>
    <property type="molecule type" value="Genomic_DNA"/>
</dbReference>
<dbReference type="NCBIfam" id="TIGR00251">
    <property type="entry name" value="DUF167 family protein"/>
    <property type="match status" value="1"/>
</dbReference>
<feature type="compositionally biased region" description="Pro residues" evidence="3">
    <location>
        <begin position="82"/>
        <end position="95"/>
    </location>
</feature>
<dbReference type="Pfam" id="PF02594">
    <property type="entry name" value="DUF167"/>
    <property type="match status" value="1"/>
</dbReference>
<reference evidence="4 5" key="1">
    <citation type="journal article" date="2014" name="ISME J.">
        <title>Ecophysiology of Thioploca ingrica as revealed by the complete genome sequence supplemented with proteomic evidence.</title>
        <authorList>
            <person name="Kojima H."/>
            <person name="Ogura Y."/>
            <person name="Yamamoto N."/>
            <person name="Togashi T."/>
            <person name="Mori H."/>
            <person name="Watanabe T."/>
            <person name="Nemoto F."/>
            <person name="Kurokawa K."/>
            <person name="Hayashi T."/>
            <person name="Fukui M."/>
        </authorList>
    </citation>
    <scope>NUCLEOTIDE SEQUENCE [LARGE SCALE GENOMIC DNA]</scope>
</reference>
<dbReference type="PANTHER" id="PTHR13420:SF7">
    <property type="entry name" value="UPF0235 PROTEIN C15ORF40"/>
    <property type="match status" value="1"/>
</dbReference>
<dbReference type="InterPro" id="IPR003746">
    <property type="entry name" value="DUF167"/>
</dbReference>
<dbReference type="AlphaFoldDB" id="A0A090AGR8"/>
<dbReference type="SMART" id="SM01152">
    <property type="entry name" value="DUF167"/>
    <property type="match status" value="1"/>
</dbReference>
<sequence>MSCYRWEGENLILLVHIQPRASPAGIVGIHNGRLKIKITAAPVDGQANAEVYKLLAKLFGVAKSRIVLLSGQTSRDKSFRIPSPPKLPEFISPPP</sequence>
<dbReference type="PANTHER" id="PTHR13420">
    <property type="entry name" value="UPF0235 PROTEIN C15ORF40"/>
    <property type="match status" value="1"/>
</dbReference>
<dbReference type="HAMAP" id="MF_00634">
    <property type="entry name" value="UPF0235"/>
    <property type="match status" value="1"/>
</dbReference>
<evidence type="ECO:0000256" key="1">
    <source>
        <dbReference type="ARBA" id="ARBA00010364"/>
    </source>
</evidence>
<dbReference type="SUPFAM" id="SSF69786">
    <property type="entry name" value="YggU-like"/>
    <property type="match status" value="1"/>
</dbReference>
<evidence type="ECO:0000256" key="3">
    <source>
        <dbReference type="SAM" id="MobiDB-lite"/>
    </source>
</evidence>
<accession>A0A090AGR8</accession>